<feature type="region of interest" description="Disordered" evidence="1">
    <location>
        <begin position="1"/>
        <end position="53"/>
    </location>
</feature>
<accession>A0A0D3A0I7</accession>
<reference evidence="2" key="2">
    <citation type="submission" date="2015-06" db="UniProtKB">
        <authorList>
            <consortium name="EnsemblPlants"/>
        </authorList>
    </citation>
    <scope>IDENTIFICATION</scope>
</reference>
<evidence type="ECO:0000313" key="2">
    <source>
        <dbReference type="EnsemblPlants" id="Bo18400s010.1"/>
    </source>
</evidence>
<proteinExistence type="predicted"/>
<protein>
    <submittedName>
        <fullName evidence="2">Uncharacterized protein</fullName>
    </submittedName>
</protein>
<name>A0A0D3A0I7_BRAOL</name>
<reference evidence="2" key="1">
    <citation type="journal article" date="2014" name="Genome Biol.">
        <title>Transcriptome and methylome profiling reveals relics of genome dominance in the mesopolyploid Brassica oleracea.</title>
        <authorList>
            <person name="Parkin I.A."/>
            <person name="Koh C."/>
            <person name="Tang H."/>
            <person name="Robinson S.J."/>
            <person name="Kagale S."/>
            <person name="Clarke W.E."/>
            <person name="Town C.D."/>
            <person name="Nixon J."/>
            <person name="Krishnakumar V."/>
            <person name="Bidwell S.L."/>
            <person name="Denoeud F."/>
            <person name="Belcram H."/>
            <person name="Links M.G."/>
            <person name="Just J."/>
            <person name="Clarke C."/>
            <person name="Bender T."/>
            <person name="Huebert T."/>
            <person name="Mason A.S."/>
            <person name="Pires J.C."/>
            <person name="Barker G."/>
            <person name="Moore J."/>
            <person name="Walley P.G."/>
            <person name="Manoli S."/>
            <person name="Batley J."/>
            <person name="Edwards D."/>
            <person name="Nelson M.N."/>
            <person name="Wang X."/>
            <person name="Paterson A.H."/>
            <person name="King G."/>
            <person name="Bancroft I."/>
            <person name="Chalhoub B."/>
            <person name="Sharpe A.G."/>
        </authorList>
    </citation>
    <scope>NUCLEOTIDE SEQUENCE [LARGE SCALE GENOMIC DNA]</scope>
    <source>
        <strain evidence="2">cv. TO1000</strain>
    </source>
</reference>
<sequence>MVPYDKNDERDSNASSPKARSRDNHIPQLFDVWSSAKNQTHRSGMKSGLSDQS</sequence>
<keyword evidence="3" id="KW-1185">Reference proteome</keyword>
<feature type="compositionally biased region" description="Basic and acidic residues" evidence="1">
    <location>
        <begin position="1"/>
        <end position="12"/>
    </location>
</feature>
<dbReference type="EnsemblPlants" id="Bo18400s010.1">
    <property type="protein sequence ID" value="Bo18400s010.1"/>
    <property type="gene ID" value="Bo18400s010"/>
</dbReference>
<dbReference type="Gramene" id="Bo18400s010.1">
    <property type="protein sequence ID" value="Bo18400s010.1"/>
    <property type="gene ID" value="Bo18400s010"/>
</dbReference>
<evidence type="ECO:0000313" key="3">
    <source>
        <dbReference type="Proteomes" id="UP000032141"/>
    </source>
</evidence>
<evidence type="ECO:0000256" key="1">
    <source>
        <dbReference type="SAM" id="MobiDB-lite"/>
    </source>
</evidence>
<dbReference type="HOGENOM" id="CLU_3071517_0_0_1"/>
<dbReference type="AlphaFoldDB" id="A0A0D3A0I7"/>
<organism evidence="2 3">
    <name type="scientific">Brassica oleracea var. oleracea</name>
    <dbReference type="NCBI Taxonomy" id="109376"/>
    <lineage>
        <taxon>Eukaryota</taxon>
        <taxon>Viridiplantae</taxon>
        <taxon>Streptophyta</taxon>
        <taxon>Embryophyta</taxon>
        <taxon>Tracheophyta</taxon>
        <taxon>Spermatophyta</taxon>
        <taxon>Magnoliopsida</taxon>
        <taxon>eudicotyledons</taxon>
        <taxon>Gunneridae</taxon>
        <taxon>Pentapetalae</taxon>
        <taxon>rosids</taxon>
        <taxon>malvids</taxon>
        <taxon>Brassicales</taxon>
        <taxon>Brassicaceae</taxon>
        <taxon>Brassiceae</taxon>
        <taxon>Brassica</taxon>
    </lineage>
</organism>
<dbReference type="Proteomes" id="UP000032141">
    <property type="component" value="Unassembled WGS sequence"/>
</dbReference>
<dbReference type="SMR" id="A0A0D3A0I7"/>